<keyword evidence="9 13" id="KW-0540">Nuclease</keyword>
<evidence type="ECO:0000256" key="7">
    <source>
        <dbReference type="ARBA" id="ARBA00019179"/>
    </source>
</evidence>
<dbReference type="CDD" id="cd07180">
    <property type="entry name" value="RNase_HII_archaea_like"/>
    <property type="match status" value="1"/>
</dbReference>
<dbReference type="InterPro" id="IPR001352">
    <property type="entry name" value="RNase_HII/HIII"/>
</dbReference>
<evidence type="ECO:0000313" key="18">
    <source>
        <dbReference type="Proteomes" id="UP000053352"/>
    </source>
</evidence>
<dbReference type="AlphaFoldDB" id="A0A0V8RXB3"/>
<dbReference type="PANTHER" id="PTHR10954:SF23">
    <property type="entry name" value="RIBONUCLEASE"/>
    <property type="match status" value="1"/>
</dbReference>
<dbReference type="GO" id="GO:0030145">
    <property type="term" value="F:manganese ion binding"/>
    <property type="evidence" value="ECO:0007669"/>
    <property type="project" value="UniProtKB-UniRule"/>
</dbReference>
<dbReference type="GO" id="GO:0004523">
    <property type="term" value="F:RNA-DNA hybrid ribonuclease activity"/>
    <property type="evidence" value="ECO:0007669"/>
    <property type="project" value="UniProtKB-UniRule"/>
</dbReference>
<dbReference type="GO" id="GO:0043137">
    <property type="term" value="P:DNA replication, removal of RNA primer"/>
    <property type="evidence" value="ECO:0007669"/>
    <property type="project" value="TreeGrafter"/>
</dbReference>
<comment type="function">
    <text evidence="3 13 15">Endonuclease that specifically degrades the RNA of RNA-DNA hybrids.</text>
</comment>
<keyword evidence="12 13" id="KW-0378">Hydrolase</keyword>
<comment type="catalytic activity">
    <reaction evidence="1 13 14 15">
        <text>Endonucleolytic cleavage to 5'-phosphomonoester.</text>
        <dbReference type="EC" id="3.1.26.4"/>
    </reaction>
</comment>
<reference evidence="17 18" key="1">
    <citation type="submission" date="2015-11" db="EMBL/GenBank/DDBJ databases">
        <title>Genome sequence of Pyrodictium occultum PL-19, a marine hyperthermophilic archaeon isolated from Volcano, Italy.</title>
        <authorList>
            <person name="Utturkar S."/>
            <person name="Huber H."/>
            <person name="Leptihn S."/>
            <person name="Brown S."/>
            <person name="Stetter K.O."/>
            <person name="Podar M."/>
        </authorList>
    </citation>
    <scope>NUCLEOTIDE SEQUENCE [LARGE SCALE GENOMIC DNA]</scope>
    <source>
        <strain evidence="17 18">PL-19</strain>
    </source>
</reference>
<dbReference type="GO" id="GO:0032299">
    <property type="term" value="C:ribonuclease H2 complex"/>
    <property type="evidence" value="ECO:0007669"/>
    <property type="project" value="TreeGrafter"/>
</dbReference>
<dbReference type="GO" id="GO:0005737">
    <property type="term" value="C:cytoplasm"/>
    <property type="evidence" value="ECO:0007669"/>
    <property type="project" value="UniProtKB-SubCell"/>
</dbReference>
<protein>
    <recommendedName>
        <fullName evidence="7 13">Ribonuclease HII</fullName>
        <shortName evidence="13">RNase HII</shortName>
        <ecNumber evidence="6 13">3.1.26.4</ecNumber>
    </recommendedName>
</protein>
<feature type="domain" description="RNase H type-2" evidence="16">
    <location>
        <begin position="9"/>
        <end position="219"/>
    </location>
</feature>
<keyword evidence="18" id="KW-1185">Reference proteome</keyword>
<dbReference type="InterPro" id="IPR020787">
    <property type="entry name" value="RNase_HII_arc"/>
</dbReference>
<organism evidence="17 18">
    <name type="scientific">Pyrodictium occultum</name>
    <dbReference type="NCBI Taxonomy" id="2309"/>
    <lineage>
        <taxon>Archaea</taxon>
        <taxon>Thermoproteota</taxon>
        <taxon>Thermoprotei</taxon>
        <taxon>Desulfurococcales</taxon>
        <taxon>Pyrodictiaceae</taxon>
        <taxon>Pyrodictium</taxon>
    </lineage>
</organism>
<dbReference type="STRING" id="2309.CF15_04195"/>
<accession>A0A0V8RXB3</accession>
<dbReference type="GO" id="GO:0003723">
    <property type="term" value="F:RNA binding"/>
    <property type="evidence" value="ECO:0007669"/>
    <property type="project" value="UniProtKB-UniRule"/>
</dbReference>
<evidence type="ECO:0000256" key="15">
    <source>
        <dbReference type="RuleBase" id="RU003515"/>
    </source>
</evidence>
<dbReference type="InterPro" id="IPR012337">
    <property type="entry name" value="RNaseH-like_sf"/>
</dbReference>
<keyword evidence="8 13" id="KW-0963">Cytoplasm</keyword>
<evidence type="ECO:0000256" key="1">
    <source>
        <dbReference type="ARBA" id="ARBA00000077"/>
    </source>
</evidence>
<sequence>MGRRSPRGRLIAGVDEAGRGPVIGPMVVAGVVVDEASLERLAELGVRDSKELSPVQRRRLLPEILRLAKYVVVVKLPPALIDMVNLNRLELETIAYILGRVRSVLGRVDAVYLDAVGPVDKMVSEIRRLTGLGAPIVAEPRADAKYPAVSAASIVAKVARDEEIERLRRLYGVRGSGYPTDPETLEWIREAYRRSPSQPPWFVRRSWSTLRRVAPGWYRAKSQTSTAQGRRRSLLDYLEGSSARN</sequence>
<feature type="binding site" evidence="13 14">
    <location>
        <position position="16"/>
    </location>
    <ligand>
        <name>a divalent metal cation</name>
        <dbReference type="ChEBI" id="CHEBI:60240"/>
    </ligand>
</feature>
<evidence type="ECO:0000256" key="14">
    <source>
        <dbReference type="PROSITE-ProRule" id="PRU01319"/>
    </source>
</evidence>
<dbReference type="EMBL" id="LNTB01000001">
    <property type="protein sequence ID" value="KSW12704.1"/>
    <property type="molecule type" value="Genomic_DNA"/>
</dbReference>
<dbReference type="PROSITE" id="PS51975">
    <property type="entry name" value="RNASE_H_2"/>
    <property type="match status" value="1"/>
</dbReference>
<dbReference type="Gene3D" id="3.30.420.10">
    <property type="entry name" value="Ribonuclease H-like superfamily/Ribonuclease H"/>
    <property type="match status" value="1"/>
</dbReference>
<evidence type="ECO:0000256" key="4">
    <source>
        <dbReference type="ARBA" id="ARBA00004496"/>
    </source>
</evidence>
<comment type="similarity">
    <text evidence="5 13 15">Belongs to the RNase HII family.</text>
</comment>
<comment type="subcellular location">
    <subcellularLocation>
        <location evidence="4 13">Cytoplasm</location>
    </subcellularLocation>
</comment>
<evidence type="ECO:0000256" key="6">
    <source>
        <dbReference type="ARBA" id="ARBA00012180"/>
    </source>
</evidence>
<comment type="cofactor">
    <cofactor evidence="2">
        <name>Mg(2+)</name>
        <dbReference type="ChEBI" id="CHEBI:18420"/>
    </cofactor>
</comment>
<keyword evidence="13" id="KW-0464">Manganese</keyword>
<dbReference type="SUPFAM" id="SSF53098">
    <property type="entry name" value="Ribonuclease H-like"/>
    <property type="match status" value="1"/>
</dbReference>
<dbReference type="InterPro" id="IPR036397">
    <property type="entry name" value="RNaseH_sf"/>
</dbReference>
<dbReference type="PANTHER" id="PTHR10954">
    <property type="entry name" value="RIBONUCLEASE H2 SUBUNIT A"/>
    <property type="match status" value="1"/>
</dbReference>
<evidence type="ECO:0000256" key="2">
    <source>
        <dbReference type="ARBA" id="ARBA00001946"/>
    </source>
</evidence>
<gene>
    <name evidence="13" type="primary">rnhB</name>
    <name evidence="17" type="ORF">CF15_04195</name>
</gene>
<dbReference type="Gene3D" id="1.10.10.460">
    <property type="entry name" value="Ribonuclease hii. Domain 2"/>
    <property type="match status" value="1"/>
</dbReference>
<dbReference type="InterPro" id="IPR024567">
    <property type="entry name" value="RNase_HII/HIII_dom"/>
</dbReference>
<feature type="binding site" evidence="13 14">
    <location>
        <position position="15"/>
    </location>
    <ligand>
        <name>a divalent metal cation</name>
        <dbReference type="ChEBI" id="CHEBI:60240"/>
    </ligand>
</feature>
<evidence type="ECO:0000313" key="17">
    <source>
        <dbReference type="EMBL" id="KSW12704.1"/>
    </source>
</evidence>
<evidence type="ECO:0000256" key="5">
    <source>
        <dbReference type="ARBA" id="ARBA00007383"/>
    </source>
</evidence>
<comment type="cofactor">
    <cofactor evidence="13 14">
        <name>Mn(2+)</name>
        <dbReference type="ChEBI" id="CHEBI:29035"/>
    </cofactor>
    <cofactor evidence="13 14">
        <name>Mg(2+)</name>
        <dbReference type="ChEBI" id="CHEBI:18420"/>
    </cofactor>
    <text evidence="13 14">Manganese or magnesium. Binds 1 divalent metal ion per monomer in the absence of substrate. May bind a second metal ion after substrate binding.</text>
</comment>
<dbReference type="Pfam" id="PF01351">
    <property type="entry name" value="RNase_HII"/>
    <property type="match status" value="1"/>
</dbReference>
<evidence type="ECO:0000259" key="16">
    <source>
        <dbReference type="PROSITE" id="PS51975"/>
    </source>
</evidence>
<dbReference type="GO" id="GO:0006298">
    <property type="term" value="P:mismatch repair"/>
    <property type="evidence" value="ECO:0007669"/>
    <property type="project" value="TreeGrafter"/>
</dbReference>
<comment type="caution">
    <text evidence="17">The sequence shown here is derived from an EMBL/GenBank/DDBJ whole genome shotgun (WGS) entry which is preliminary data.</text>
</comment>
<dbReference type="Proteomes" id="UP000053352">
    <property type="component" value="Unassembled WGS sequence"/>
</dbReference>
<dbReference type="InterPro" id="IPR004649">
    <property type="entry name" value="RNase_H2_suA"/>
</dbReference>
<dbReference type="InterPro" id="IPR023160">
    <property type="entry name" value="RNase_HII_hlx-loop-hlx_cap_dom"/>
</dbReference>
<name>A0A0V8RXB3_PYROC</name>
<evidence type="ECO:0000256" key="3">
    <source>
        <dbReference type="ARBA" id="ARBA00004065"/>
    </source>
</evidence>
<evidence type="ECO:0000256" key="12">
    <source>
        <dbReference type="ARBA" id="ARBA00022801"/>
    </source>
</evidence>
<evidence type="ECO:0000256" key="10">
    <source>
        <dbReference type="ARBA" id="ARBA00022723"/>
    </source>
</evidence>
<keyword evidence="11 13" id="KW-0255">Endonuclease</keyword>
<evidence type="ECO:0000256" key="8">
    <source>
        <dbReference type="ARBA" id="ARBA00022490"/>
    </source>
</evidence>
<dbReference type="EC" id="3.1.26.4" evidence="6 13"/>
<evidence type="ECO:0000256" key="9">
    <source>
        <dbReference type="ARBA" id="ARBA00022722"/>
    </source>
</evidence>
<dbReference type="NCBIfam" id="TIGR00729">
    <property type="entry name" value="ribonuclease HII"/>
    <property type="match status" value="1"/>
</dbReference>
<evidence type="ECO:0000256" key="13">
    <source>
        <dbReference type="HAMAP-Rule" id="MF_00052"/>
    </source>
</evidence>
<proteinExistence type="inferred from homology"/>
<evidence type="ECO:0000256" key="11">
    <source>
        <dbReference type="ARBA" id="ARBA00022759"/>
    </source>
</evidence>
<feature type="binding site" evidence="13 14">
    <location>
        <position position="114"/>
    </location>
    <ligand>
        <name>a divalent metal cation</name>
        <dbReference type="ChEBI" id="CHEBI:60240"/>
    </ligand>
</feature>
<keyword evidence="10 13" id="KW-0479">Metal-binding</keyword>
<dbReference type="HAMAP" id="MF_00052_A">
    <property type="entry name" value="RNase_HII_A"/>
    <property type="match status" value="1"/>
</dbReference>